<proteinExistence type="predicted"/>
<evidence type="ECO:0008006" key="3">
    <source>
        <dbReference type="Google" id="ProtNLM"/>
    </source>
</evidence>
<gene>
    <name evidence="1" type="ORF">GCM10007049_30830</name>
</gene>
<accession>A0A918Q888</accession>
<evidence type="ECO:0000313" key="2">
    <source>
        <dbReference type="Proteomes" id="UP000619457"/>
    </source>
</evidence>
<organism evidence="1 2">
    <name type="scientific">Echinicola pacifica</name>
    <dbReference type="NCBI Taxonomy" id="346377"/>
    <lineage>
        <taxon>Bacteria</taxon>
        <taxon>Pseudomonadati</taxon>
        <taxon>Bacteroidota</taxon>
        <taxon>Cytophagia</taxon>
        <taxon>Cytophagales</taxon>
        <taxon>Cyclobacteriaceae</taxon>
        <taxon>Echinicola</taxon>
    </lineage>
</organism>
<sequence>MSCHYEKAGKTTSLGSVFKEGVESKSSQIEQGVLEGAIGLISTSENYQFGDTIFVFDKEGKVQNHIVFDDEYEVLSLKCLSKDNSFYKVKSENNEIGFIPKGEKGVIFQTWEEHVLSVFSIGFNEVSNPLLDSPLENSKKVYYDKDEFYHPSQIKGDWLQVKWGSEEDWKYGWIMWKDSEKLLIELYYFA</sequence>
<keyword evidence="2" id="KW-1185">Reference proteome</keyword>
<dbReference type="AlphaFoldDB" id="A0A918Q888"/>
<reference evidence="1" key="1">
    <citation type="journal article" date="2014" name="Int. J. Syst. Evol. Microbiol.">
        <title>Complete genome sequence of Corynebacterium casei LMG S-19264T (=DSM 44701T), isolated from a smear-ripened cheese.</title>
        <authorList>
            <consortium name="US DOE Joint Genome Institute (JGI-PGF)"/>
            <person name="Walter F."/>
            <person name="Albersmeier A."/>
            <person name="Kalinowski J."/>
            <person name="Ruckert C."/>
        </authorList>
    </citation>
    <scope>NUCLEOTIDE SEQUENCE</scope>
    <source>
        <strain evidence="1">KCTC 12368</strain>
    </source>
</reference>
<name>A0A918Q888_9BACT</name>
<comment type="caution">
    <text evidence="1">The sequence shown here is derived from an EMBL/GenBank/DDBJ whole genome shotgun (WGS) entry which is preliminary data.</text>
</comment>
<dbReference type="EMBL" id="BMWX01000005">
    <property type="protein sequence ID" value="GGZ35240.1"/>
    <property type="molecule type" value="Genomic_DNA"/>
</dbReference>
<evidence type="ECO:0000313" key="1">
    <source>
        <dbReference type="EMBL" id="GGZ35240.1"/>
    </source>
</evidence>
<protein>
    <recommendedName>
        <fullName evidence="3">WG containing repeat-containing protein</fullName>
    </recommendedName>
</protein>
<dbReference type="Proteomes" id="UP000619457">
    <property type="component" value="Unassembled WGS sequence"/>
</dbReference>
<reference evidence="1" key="2">
    <citation type="submission" date="2020-09" db="EMBL/GenBank/DDBJ databases">
        <authorList>
            <person name="Sun Q."/>
            <person name="Kim S."/>
        </authorList>
    </citation>
    <scope>NUCLEOTIDE SEQUENCE</scope>
    <source>
        <strain evidence="1">KCTC 12368</strain>
    </source>
</reference>